<evidence type="ECO:0000313" key="2">
    <source>
        <dbReference type="EMBL" id="GAA4046915.1"/>
    </source>
</evidence>
<dbReference type="CDD" id="cd05358">
    <property type="entry name" value="GlcDH_SDR_c"/>
    <property type="match status" value="1"/>
</dbReference>
<dbReference type="PROSITE" id="PS00061">
    <property type="entry name" value="ADH_SHORT"/>
    <property type="match status" value="1"/>
</dbReference>
<comment type="caution">
    <text evidence="2">The sequence shown here is derived from an EMBL/GenBank/DDBJ whole genome shotgun (WGS) entry which is preliminary data.</text>
</comment>
<evidence type="ECO:0000256" key="1">
    <source>
        <dbReference type="ARBA" id="ARBA00006484"/>
    </source>
</evidence>
<dbReference type="Proteomes" id="UP001501469">
    <property type="component" value="Unassembled WGS sequence"/>
</dbReference>
<reference evidence="3" key="1">
    <citation type="journal article" date="2019" name="Int. J. Syst. Evol. Microbiol.">
        <title>The Global Catalogue of Microorganisms (GCM) 10K type strain sequencing project: providing services to taxonomists for standard genome sequencing and annotation.</title>
        <authorList>
            <consortium name="The Broad Institute Genomics Platform"/>
            <consortium name="The Broad Institute Genome Sequencing Center for Infectious Disease"/>
            <person name="Wu L."/>
            <person name="Ma J."/>
        </authorList>
    </citation>
    <scope>NUCLEOTIDE SEQUENCE [LARGE SCALE GENOMIC DNA]</scope>
    <source>
        <strain evidence="3">JCM 17225</strain>
    </source>
</reference>
<organism evidence="2 3">
    <name type="scientific">Hymenobacter glaciei</name>
    <dbReference type="NCBI Taxonomy" id="877209"/>
    <lineage>
        <taxon>Bacteria</taxon>
        <taxon>Pseudomonadati</taxon>
        <taxon>Bacteroidota</taxon>
        <taxon>Cytophagia</taxon>
        <taxon>Cytophagales</taxon>
        <taxon>Hymenobacteraceae</taxon>
        <taxon>Hymenobacter</taxon>
    </lineage>
</organism>
<gene>
    <name evidence="2" type="ORF">GCM10022409_36240</name>
</gene>
<dbReference type="SUPFAM" id="SSF51735">
    <property type="entry name" value="NAD(P)-binding Rossmann-fold domains"/>
    <property type="match status" value="1"/>
</dbReference>
<dbReference type="PRINTS" id="PR00080">
    <property type="entry name" value="SDRFAMILY"/>
</dbReference>
<dbReference type="PANTHER" id="PTHR42879">
    <property type="entry name" value="3-OXOACYL-(ACYL-CARRIER-PROTEIN) REDUCTASE"/>
    <property type="match status" value="1"/>
</dbReference>
<proteinExistence type="inferred from homology"/>
<dbReference type="InterPro" id="IPR050259">
    <property type="entry name" value="SDR"/>
</dbReference>
<comment type="similarity">
    <text evidence="1">Belongs to the short-chain dehydrogenases/reductases (SDR) family.</text>
</comment>
<dbReference type="InterPro" id="IPR020904">
    <property type="entry name" value="Sc_DH/Rdtase_CS"/>
</dbReference>
<dbReference type="NCBIfam" id="NF005559">
    <property type="entry name" value="PRK07231.1"/>
    <property type="match status" value="1"/>
</dbReference>
<dbReference type="InterPro" id="IPR036291">
    <property type="entry name" value="NAD(P)-bd_dom_sf"/>
</dbReference>
<accession>A0ABP7ULV4</accession>
<dbReference type="PRINTS" id="PR00081">
    <property type="entry name" value="GDHRDH"/>
</dbReference>
<dbReference type="PANTHER" id="PTHR42879:SF2">
    <property type="entry name" value="3-OXOACYL-[ACYL-CARRIER-PROTEIN] REDUCTASE FABG"/>
    <property type="match status" value="1"/>
</dbReference>
<keyword evidence="3" id="KW-1185">Reference proteome</keyword>
<protein>
    <submittedName>
        <fullName evidence="2">SDR family oxidoreductase</fullName>
    </submittedName>
</protein>
<dbReference type="Gene3D" id="3.40.50.720">
    <property type="entry name" value="NAD(P)-binding Rossmann-like Domain"/>
    <property type="match status" value="1"/>
</dbReference>
<dbReference type="EMBL" id="BAABDK010000029">
    <property type="protein sequence ID" value="GAA4046915.1"/>
    <property type="molecule type" value="Genomic_DNA"/>
</dbReference>
<dbReference type="InterPro" id="IPR002347">
    <property type="entry name" value="SDR_fam"/>
</dbReference>
<name>A0ABP7ULV4_9BACT</name>
<evidence type="ECO:0000313" key="3">
    <source>
        <dbReference type="Proteomes" id="UP001501469"/>
    </source>
</evidence>
<sequence length="300" mass="31884">MSGWRGFIESSAPARSIGFIFPLTPERFRMATPDPRRLANQIALVTGASSGIGVAVAVALAAHGASVVVNYGHDEEGANATVATIEAAGGTALAIKADVSKEDEVQAMFKQTIERFGTVHIVVANAGLQVDSPLIDMTLAQWQKVIDVNLTGQFLCLREGAREFIRRGEQPDISRATGKLICMSSVHEVIPWAGHVNYAASKGGIMQLMKSTAQELAPHKIRVNSIAPGAIATPINLSARDTPEEEKALLTLIPYNRVGDPADIGNLAAWLVSDEADYITGQTIFMDGGMTLYPGFADNG</sequence>
<dbReference type="Pfam" id="PF13561">
    <property type="entry name" value="adh_short_C2"/>
    <property type="match status" value="1"/>
</dbReference>